<evidence type="ECO:0000259" key="2">
    <source>
        <dbReference type="Pfam" id="PF02541"/>
    </source>
</evidence>
<evidence type="ECO:0000313" key="5">
    <source>
        <dbReference type="Proteomes" id="UP001290455"/>
    </source>
</evidence>
<dbReference type="InterPro" id="IPR050273">
    <property type="entry name" value="GppA/Ppx_hydrolase"/>
</dbReference>
<comment type="similarity">
    <text evidence="1">Belongs to the GppA/Ppx family.</text>
</comment>
<reference evidence="4 5" key="1">
    <citation type="submission" date="2023-11" db="EMBL/GenBank/DDBJ databases">
        <title>Bacillus jintuensis, isolated from a mudflat on the Beibu Gulf coast.</title>
        <authorList>
            <person name="Li M."/>
        </authorList>
    </citation>
    <scope>NUCLEOTIDE SEQUENCE [LARGE SCALE GENOMIC DNA]</scope>
    <source>
        <strain evidence="4 5">31A1R</strain>
    </source>
</reference>
<dbReference type="PANTHER" id="PTHR30005">
    <property type="entry name" value="EXOPOLYPHOSPHATASE"/>
    <property type="match status" value="1"/>
</dbReference>
<accession>A0ABU5ITX6</accession>
<name>A0ABU5ITX6_9BACI</name>
<organism evidence="4 5">
    <name type="scientific">Robertmurraya mangrovi</name>
    <dbReference type="NCBI Taxonomy" id="3098077"/>
    <lineage>
        <taxon>Bacteria</taxon>
        <taxon>Bacillati</taxon>
        <taxon>Bacillota</taxon>
        <taxon>Bacilli</taxon>
        <taxon>Bacillales</taxon>
        <taxon>Bacillaceae</taxon>
        <taxon>Robertmurraya</taxon>
    </lineage>
</organism>
<dbReference type="Gene3D" id="3.30.420.40">
    <property type="match status" value="1"/>
</dbReference>
<dbReference type="GO" id="GO:0016787">
    <property type="term" value="F:hydrolase activity"/>
    <property type="evidence" value="ECO:0007669"/>
    <property type="project" value="UniProtKB-KW"/>
</dbReference>
<feature type="domain" description="Ppx/GppA phosphatase N-terminal" evidence="2">
    <location>
        <begin position="22"/>
        <end position="303"/>
    </location>
</feature>
<evidence type="ECO:0000259" key="3">
    <source>
        <dbReference type="Pfam" id="PF21447"/>
    </source>
</evidence>
<dbReference type="EC" id="3.6.1.-" evidence="4"/>
<dbReference type="Pfam" id="PF02541">
    <property type="entry name" value="Ppx-GppA"/>
    <property type="match status" value="1"/>
</dbReference>
<feature type="domain" description="Ppx/GppA phosphatase C-terminal" evidence="3">
    <location>
        <begin position="318"/>
        <end position="469"/>
    </location>
</feature>
<sequence length="512" mass="58932">MDLTKKWAIIDIGSNTIRLVIYKENNSGILKETNNIKSPARLRRYLNEDNVLMEKGIKKLIEILTGFKEILAYHEVENVQCVATATIRQAVNKERILKNVKEQTGLTIEIFTEEEEAYYGFYAVTQTTPIAEGVTIDIGGGSTEITYYKDRKLKHFHSFPFGVVSLKEQYIKGDTVTEEERETLSQFIIHSLQSLPWLKDLHVPIVAIGGSARNIAQMDQHLKKYPLAGIHQYTMNINDLYGIRSYMESLNFSELERLEGLSKDRADIIFPALEVFIHLCEYVQSKAFMFSRKGLRDGVFLKKFGEKLILTNTEEIISRSINQLRQDYDIDEEHSNHVAFLAGRLYKEVIALCNRNESLEHLKIIDRSARVYFIGEYMDADISSQHTFYLLANQSIDGLDHKERLKLAMVSSFKNKTLLRQYIEPFLDWFTKEELEEIRIGGALTKLASSLDASKRGIVKDVKLSFEENGDVTLTVLCTGNFFVERYQVEKQIRHLEKAIKQSILIKFILSP</sequence>
<evidence type="ECO:0000256" key="1">
    <source>
        <dbReference type="ARBA" id="ARBA00007125"/>
    </source>
</evidence>
<dbReference type="SUPFAM" id="SSF53067">
    <property type="entry name" value="Actin-like ATPase domain"/>
    <property type="match status" value="2"/>
</dbReference>
<dbReference type="RefSeq" id="WP_322444889.1">
    <property type="nucleotide sequence ID" value="NZ_JAXOFX010000001.1"/>
</dbReference>
<dbReference type="Proteomes" id="UP001290455">
    <property type="component" value="Unassembled WGS sequence"/>
</dbReference>
<proteinExistence type="inferred from homology"/>
<protein>
    <submittedName>
        <fullName evidence="4">Ppx/GppA family phosphatase</fullName>
        <ecNumber evidence="4">3.6.1.-</ecNumber>
    </submittedName>
</protein>
<evidence type="ECO:0000313" key="4">
    <source>
        <dbReference type="EMBL" id="MDZ5470591.1"/>
    </source>
</evidence>
<dbReference type="SUPFAM" id="SSF109604">
    <property type="entry name" value="HD-domain/PDEase-like"/>
    <property type="match status" value="1"/>
</dbReference>
<dbReference type="Gene3D" id="1.10.3210.10">
    <property type="entry name" value="Hypothetical protein af1432"/>
    <property type="match status" value="1"/>
</dbReference>
<dbReference type="InterPro" id="IPR043129">
    <property type="entry name" value="ATPase_NBD"/>
</dbReference>
<keyword evidence="5" id="KW-1185">Reference proteome</keyword>
<gene>
    <name evidence="4" type="ORF">SM124_02395</name>
</gene>
<comment type="caution">
    <text evidence="4">The sequence shown here is derived from an EMBL/GenBank/DDBJ whole genome shotgun (WGS) entry which is preliminary data.</text>
</comment>
<dbReference type="InterPro" id="IPR003695">
    <property type="entry name" value="Ppx_GppA_N"/>
</dbReference>
<dbReference type="EMBL" id="JAXOFX010000001">
    <property type="protein sequence ID" value="MDZ5470591.1"/>
    <property type="molecule type" value="Genomic_DNA"/>
</dbReference>
<dbReference type="PANTHER" id="PTHR30005:SF0">
    <property type="entry name" value="RETROGRADE REGULATION PROTEIN 2"/>
    <property type="match status" value="1"/>
</dbReference>
<dbReference type="InterPro" id="IPR048950">
    <property type="entry name" value="Ppx_GppA_C"/>
</dbReference>
<keyword evidence="4" id="KW-0378">Hydrolase</keyword>
<dbReference type="CDD" id="cd24052">
    <property type="entry name" value="ASKHA_NBD_HpPPX-GppA-like"/>
    <property type="match status" value="1"/>
</dbReference>
<dbReference type="Pfam" id="PF21447">
    <property type="entry name" value="Ppx-GppA_III"/>
    <property type="match status" value="1"/>
</dbReference>
<dbReference type="Gene3D" id="3.30.420.150">
    <property type="entry name" value="Exopolyphosphatase. Domain 2"/>
    <property type="match status" value="1"/>
</dbReference>